<evidence type="ECO:0000256" key="1">
    <source>
        <dbReference type="SAM" id="Phobius"/>
    </source>
</evidence>
<feature type="transmembrane region" description="Helical" evidence="1">
    <location>
        <begin position="61"/>
        <end position="84"/>
    </location>
</feature>
<keyword evidence="1" id="KW-0812">Transmembrane</keyword>
<proteinExistence type="predicted"/>
<organism evidence="2 3">
    <name type="scientific">Caloramator mitchellensis</name>
    <dbReference type="NCBI Taxonomy" id="908809"/>
    <lineage>
        <taxon>Bacteria</taxon>
        <taxon>Bacillati</taxon>
        <taxon>Bacillota</taxon>
        <taxon>Clostridia</taxon>
        <taxon>Eubacteriales</taxon>
        <taxon>Clostridiaceae</taxon>
        <taxon>Caloramator</taxon>
    </lineage>
</organism>
<evidence type="ECO:0000313" key="2">
    <source>
        <dbReference type="EMBL" id="KRQ86556.1"/>
    </source>
</evidence>
<evidence type="ECO:0000313" key="3">
    <source>
        <dbReference type="Proteomes" id="UP000052015"/>
    </source>
</evidence>
<keyword evidence="3" id="KW-1185">Reference proteome</keyword>
<feature type="transmembrane region" description="Helical" evidence="1">
    <location>
        <begin position="31"/>
        <end position="49"/>
    </location>
</feature>
<reference evidence="2 3" key="1">
    <citation type="submission" date="2015-09" db="EMBL/GenBank/DDBJ databases">
        <title>Draft genome sequence of a Caloramator mitchellensis, a moderate thermophile from the Great Artesian Basin of Australia.</title>
        <authorList>
            <person name="Patel B.K."/>
        </authorList>
    </citation>
    <scope>NUCLEOTIDE SEQUENCE [LARGE SCALE GENOMIC DNA]</scope>
    <source>
        <strain evidence="2 3">VF08</strain>
    </source>
</reference>
<name>A0A0R3JZZ3_CALMK</name>
<dbReference type="RefSeq" id="WP_057978776.1">
    <property type="nucleotide sequence ID" value="NZ_LKHP01000008.1"/>
</dbReference>
<dbReference type="Proteomes" id="UP000052015">
    <property type="component" value="Unassembled WGS sequence"/>
</dbReference>
<gene>
    <name evidence="2" type="ORF">ABG79_01539</name>
</gene>
<keyword evidence="1" id="KW-1133">Transmembrane helix</keyword>
<protein>
    <recommendedName>
        <fullName evidence="4">YesK-like protein</fullName>
    </recommendedName>
</protein>
<dbReference type="AlphaFoldDB" id="A0A0R3JZZ3"/>
<sequence length="90" mass="10369">MGRFLTLIVATSLISAILTYMFFRLFKRIRLVKYIPGLIFILISILSFYKGKTATEGFLDIANFLFSLIFAVAAITNFLFSLFLDHKYKV</sequence>
<dbReference type="OrthoDB" id="1958059at2"/>
<accession>A0A0R3JZZ3</accession>
<feature type="transmembrane region" description="Helical" evidence="1">
    <location>
        <begin position="6"/>
        <end position="26"/>
    </location>
</feature>
<keyword evidence="1" id="KW-0472">Membrane</keyword>
<comment type="caution">
    <text evidence="2">The sequence shown here is derived from an EMBL/GenBank/DDBJ whole genome shotgun (WGS) entry which is preliminary data.</text>
</comment>
<dbReference type="STRING" id="908809.ABG79_01539"/>
<evidence type="ECO:0008006" key="4">
    <source>
        <dbReference type="Google" id="ProtNLM"/>
    </source>
</evidence>
<dbReference type="EMBL" id="LKHP01000008">
    <property type="protein sequence ID" value="KRQ86556.1"/>
    <property type="molecule type" value="Genomic_DNA"/>
</dbReference>